<evidence type="ECO:0000313" key="4">
    <source>
        <dbReference type="EMBL" id="KAK3219363.1"/>
    </source>
</evidence>
<keyword evidence="1" id="KW-0694">RNA-binding</keyword>
<evidence type="ECO:0000256" key="2">
    <source>
        <dbReference type="SAM" id="Phobius"/>
    </source>
</evidence>
<protein>
    <recommendedName>
        <fullName evidence="3">RRM domain-containing protein</fullName>
    </recommendedName>
</protein>
<dbReference type="GO" id="GO:0003723">
    <property type="term" value="F:RNA binding"/>
    <property type="evidence" value="ECO:0007669"/>
    <property type="project" value="UniProtKB-UniRule"/>
</dbReference>
<dbReference type="SMART" id="SM00360">
    <property type="entry name" value="RRM"/>
    <property type="match status" value="1"/>
</dbReference>
<dbReference type="PROSITE" id="PS50102">
    <property type="entry name" value="RRM"/>
    <property type="match status" value="1"/>
</dbReference>
<keyword evidence="2" id="KW-1133">Transmembrane helix</keyword>
<evidence type="ECO:0000313" key="5">
    <source>
        <dbReference type="Proteomes" id="UP001281410"/>
    </source>
</evidence>
<proteinExistence type="predicted"/>
<dbReference type="SUPFAM" id="SSF54928">
    <property type="entry name" value="RNA-binding domain, RBD"/>
    <property type="match status" value="1"/>
</dbReference>
<dbReference type="Gene3D" id="3.30.70.330">
    <property type="match status" value="1"/>
</dbReference>
<dbReference type="InterPro" id="IPR000504">
    <property type="entry name" value="RRM_dom"/>
</dbReference>
<feature type="transmembrane region" description="Helical" evidence="2">
    <location>
        <begin position="556"/>
        <end position="580"/>
    </location>
</feature>
<feature type="domain" description="RRM" evidence="3">
    <location>
        <begin position="45"/>
        <end position="122"/>
    </location>
</feature>
<dbReference type="InterPro" id="IPR012677">
    <property type="entry name" value="Nucleotide-bd_a/b_plait_sf"/>
</dbReference>
<accession>A0AAE0AK91</accession>
<evidence type="ECO:0000259" key="3">
    <source>
        <dbReference type="PROSITE" id="PS50102"/>
    </source>
</evidence>
<keyword evidence="5" id="KW-1185">Reference proteome</keyword>
<dbReference type="EMBL" id="JANJYJ010000004">
    <property type="protein sequence ID" value="KAK3219363.1"/>
    <property type="molecule type" value="Genomic_DNA"/>
</dbReference>
<keyword evidence="2" id="KW-0812">Transmembrane</keyword>
<gene>
    <name evidence="4" type="ORF">Dsin_013333</name>
</gene>
<feature type="transmembrane region" description="Helical" evidence="2">
    <location>
        <begin position="586"/>
        <end position="614"/>
    </location>
</feature>
<comment type="caution">
    <text evidence="4">The sequence shown here is derived from an EMBL/GenBank/DDBJ whole genome shotgun (WGS) entry which is preliminary data.</text>
</comment>
<dbReference type="AlphaFoldDB" id="A0AAE0AK91"/>
<dbReference type="InterPro" id="IPR035979">
    <property type="entry name" value="RBD_domain_sf"/>
</dbReference>
<dbReference type="CDD" id="cd00590">
    <property type="entry name" value="RRM_SF"/>
    <property type="match status" value="1"/>
</dbReference>
<name>A0AAE0AK91_9ROSI</name>
<keyword evidence="2" id="KW-0472">Membrane</keyword>
<dbReference type="Pfam" id="PF00076">
    <property type="entry name" value="RRM_1"/>
    <property type="match status" value="1"/>
</dbReference>
<dbReference type="Proteomes" id="UP001281410">
    <property type="component" value="Unassembled WGS sequence"/>
</dbReference>
<evidence type="ECO:0000256" key="1">
    <source>
        <dbReference type="PROSITE-ProRule" id="PRU00176"/>
    </source>
</evidence>
<reference evidence="4" key="1">
    <citation type="journal article" date="2023" name="Plant J.">
        <title>Genome sequences and population genomics provide insights into the demographic history, inbreeding, and mutation load of two 'living fossil' tree species of Dipteronia.</title>
        <authorList>
            <person name="Feng Y."/>
            <person name="Comes H.P."/>
            <person name="Chen J."/>
            <person name="Zhu S."/>
            <person name="Lu R."/>
            <person name="Zhang X."/>
            <person name="Li P."/>
            <person name="Qiu J."/>
            <person name="Olsen K.M."/>
            <person name="Qiu Y."/>
        </authorList>
    </citation>
    <scope>NUCLEOTIDE SEQUENCE</scope>
    <source>
        <strain evidence="4">NBL</strain>
    </source>
</reference>
<sequence length="633" mass="71795">MMCLHIISGWMKLSKERVTNSLGCEGSQIVSSSRALRKDFRDGLFSIFIDNLNPKVDLKFLWGFFKVFGRVRDVFLSVTFHHRRSSFAFVKFGLWEEANKVANMVNGKQILGWPIISKMAAFGWKNRRSMALSQSGSRLVDGKGSNVNGKVNSAKKGHQMRQTFVDVINGHHDRSKEESLKMLEKVQEKIGFMNNMPLWEDHFTSMNEWSDKFIPKSRLVLIRCCGVPLPCWNSGFFMKLGWKLGEPVHVEEDTLKRRWLDKWRLLVLVPQEWQCPSKIKVLMGGKCFGFKVSEESTSVDSLWLERFLGMMPVNSRSGMMSSPVVVNSRISNGVANPLSDVEHREEVKKMMGDGDKVIQKNKMYHAFGPISNVKTMVEDNAILSRRKKTAVRRGSVVIRKWCGSRGCKMKEEDLSFLGSEYLKDQVNDLTVGLNSNSQFLRVARFISDISNKGDIGQEVVSKCFKKKSSSEEKLKDEMVVGPFSEISVGSKGCDPVCDKDVWSRPPTLFQADSNEVLEKGMGLGFTFYGRKKELLDIIAKRDVVNDNRFRDLMRRALCCCVFLFASGGFAKSCFLVMGRITAAGVLYLFFVCSVFWLALFCSSPVGLWLVLLLVDEEPGWENIASDEEDERGL</sequence>
<organism evidence="4 5">
    <name type="scientific">Dipteronia sinensis</name>
    <dbReference type="NCBI Taxonomy" id="43782"/>
    <lineage>
        <taxon>Eukaryota</taxon>
        <taxon>Viridiplantae</taxon>
        <taxon>Streptophyta</taxon>
        <taxon>Embryophyta</taxon>
        <taxon>Tracheophyta</taxon>
        <taxon>Spermatophyta</taxon>
        <taxon>Magnoliopsida</taxon>
        <taxon>eudicotyledons</taxon>
        <taxon>Gunneridae</taxon>
        <taxon>Pentapetalae</taxon>
        <taxon>rosids</taxon>
        <taxon>malvids</taxon>
        <taxon>Sapindales</taxon>
        <taxon>Sapindaceae</taxon>
        <taxon>Hippocastanoideae</taxon>
        <taxon>Acereae</taxon>
        <taxon>Dipteronia</taxon>
    </lineage>
</organism>